<dbReference type="InterPro" id="IPR001764">
    <property type="entry name" value="Glyco_hydro_3_N"/>
</dbReference>
<dbReference type="Gene3D" id="3.20.20.300">
    <property type="entry name" value="Glycoside hydrolase, family 3, N-terminal domain"/>
    <property type="match status" value="1"/>
</dbReference>
<dbReference type="SUPFAM" id="SSF52279">
    <property type="entry name" value="Beta-D-glucan exohydrolase, C-terminal domain"/>
    <property type="match status" value="1"/>
</dbReference>
<keyword evidence="5" id="KW-0326">Glycosidase</keyword>
<dbReference type="InterPro" id="IPR017853">
    <property type="entry name" value="GH"/>
</dbReference>
<feature type="domain" description="Glycoside hydrolase family 3 N-terminal" evidence="7">
    <location>
        <begin position="43"/>
        <end position="357"/>
    </location>
</feature>
<dbReference type="SUPFAM" id="SSF56601">
    <property type="entry name" value="beta-lactamase/transpeptidase-like"/>
    <property type="match status" value="1"/>
</dbReference>
<evidence type="ECO:0000256" key="1">
    <source>
        <dbReference type="ARBA" id="ARBA00001231"/>
    </source>
</evidence>
<dbReference type="GO" id="GO:0004563">
    <property type="term" value="F:beta-N-acetylhexosaminidase activity"/>
    <property type="evidence" value="ECO:0007669"/>
    <property type="project" value="UniProtKB-EC"/>
</dbReference>
<dbReference type="SUPFAM" id="SSF51445">
    <property type="entry name" value="(Trans)glycosidases"/>
    <property type="match status" value="1"/>
</dbReference>
<dbReference type="RefSeq" id="WP_115089729.1">
    <property type="nucleotide sequence ID" value="NZ_CP068107.1"/>
</dbReference>
<dbReference type="PROSITE" id="PS00775">
    <property type="entry name" value="GLYCOSYL_HYDROL_F3"/>
    <property type="match status" value="1"/>
</dbReference>
<dbReference type="Pfam" id="PF00933">
    <property type="entry name" value="Glyco_hydro_3"/>
    <property type="match status" value="1"/>
</dbReference>
<dbReference type="InterPro" id="IPR001466">
    <property type="entry name" value="Beta-lactam-related"/>
</dbReference>
<dbReference type="EC" id="3.2.1.52" evidence="3"/>
<dbReference type="Proteomes" id="UP000255024">
    <property type="component" value="Unassembled WGS sequence"/>
</dbReference>
<dbReference type="InterPro" id="IPR019800">
    <property type="entry name" value="Glyco_hydro_3_AS"/>
</dbReference>
<comment type="catalytic activity">
    <reaction evidence="1">
        <text>Hydrolysis of terminal non-reducing N-acetyl-D-hexosamine residues in N-acetyl-beta-D-hexosaminides.</text>
        <dbReference type="EC" id="3.2.1.52"/>
    </reaction>
</comment>
<dbReference type="GO" id="GO:0009254">
    <property type="term" value="P:peptidoglycan turnover"/>
    <property type="evidence" value="ECO:0007669"/>
    <property type="project" value="TreeGrafter"/>
</dbReference>
<gene>
    <name evidence="8" type="primary">ybbD</name>
    <name evidence="8" type="ORF">NCTC11179_00135</name>
</gene>
<dbReference type="AlphaFoldDB" id="A0A378RI20"/>
<evidence type="ECO:0000259" key="6">
    <source>
        <dbReference type="Pfam" id="PF00144"/>
    </source>
</evidence>
<protein>
    <recommendedName>
        <fullName evidence="3">beta-N-acetylhexosaminidase</fullName>
        <ecNumber evidence="3">3.2.1.52</ecNumber>
    </recommendedName>
</protein>
<evidence type="ECO:0000256" key="2">
    <source>
        <dbReference type="ARBA" id="ARBA00005336"/>
    </source>
</evidence>
<dbReference type="Pfam" id="PF00144">
    <property type="entry name" value="Beta-lactamase"/>
    <property type="match status" value="1"/>
</dbReference>
<dbReference type="Gene3D" id="3.40.710.10">
    <property type="entry name" value="DD-peptidase/beta-lactamase superfamily"/>
    <property type="match status" value="1"/>
</dbReference>
<dbReference type="InterPro" id="IPR012338">
    <property type="entry name" value="Beta-lactam/transpept-like"/>
</dbReference>
<evidence type="ECO:0000259" key="7">
    <source>
        <dbReference type="Pfam" id="PF00933"/>
    </source>
</evidence>
<comment type="similarity">
    <text evidence="2">Belongs to the glycosyl hydrolase 3 family.</text>
</comment>
<dbReference type="GO" id="GO:0005975">
    <property type="term" value="P:carbohydrate metabolic process"/>
    <property type="evidence" value="ECO:0007669"/>
    <property type="project" value="InterPro"/>
</dbReference>
<dbReference type="PRINTS" id="PR00133">
    <property type="entry name" value="GLHYDRLASE3"/>
</dbReference>
<dbReference type="PANTHER" id="PTHR30480">
    <property type="entry name" value="BETA-HEXOSAMINIDASE-RELATED"/>
    <property type="match status" value="1"/>
</dbReference>
<keyword evidence="9" id="KW-1185">Reference proteome</keyword>
<name>A0A378RI20_MYROD</name>
<dbReference type="InterPro" id="IPR036962">
    <property type="entry name" value="Glyco_hydro_3_N_sf"/>
</dbReference>
<evidence type="ECO:0000256" key="5">
    <source>
        <dbReference type="ARBA" id="ARBA00023295"/>
    </source>
</evidence>
<accession>A0A378RI20</accession>
<dbReference type="PANTHER" id="PTHR30480:SF13">
    <property type="entry name" value="BETA-HEXOSAMINIDASE"/>
    <property type="match status" value="1"/>
</dbReference>
<evidence type="ECO:0000313" key="9">
    <source>
        <dbReference type="Proteomes" id="UP000255024"/>
    </source>
</evidence>
<keyword evidence="4" id="KW-0378">Hydrolase</keyword>
<dbReference type="Gene3D" id="3.40.50.1700">
    <property type="entry name" value="Glycoside hydrolase family 3 C-terminal domain"/>
    <property type="match status" value="1"/>
</dbReference>
<sequence>MRNVLLTLLLLPFLSYGQSKTNSQPTELQQRQWVDSVYNSMSLEQRIGQLFMVAAYSNKNEKHVQELEALVNTNHVGGLIFFQGGPQRQAAIANRLQKQSKLPMLVGIDGEWGLRMRLDSTYRFPYNMTLGAVQDLDLIEQVGQAMAKQSKRLGIHFNFGPVVDVNIDPLNPIIGVRAYGETREIVTDRALAFMRGYQNEGLFATAKHFPGHGDTSSDSHYKLPLIDLDKDRLHRVELYPYKKLIKNDLSSVMVAHLNLPAYEPDNAIPSSLSYNVVTRLLREELGFEGLIFTDALNMKGVSSYLTPGEVDLAAFMAGNDLLLFSEDVAKAVEKLKDAYAIGTITESRLAYSVKKILEYKYRVGLNKSLLINTNQLVEDLNAAEYDDLNTKLYQEAITLVKNNNRVLPVHKLEQEKIAYVRLGDDDSAPFLDMMRNFATVDVVESSDIARLSAYSLVVVGYHKVDNPWRNHNFSEEEKALIGTIAKNNRTILVSFAKPYALSGIETEIKDLEALVVGYQNNTFAEEAAAQVLFGSIGAKGELPVTVTSKYDVGTGIKTKPIHRLGFSTPHNEGLDPKVLTKIDSIANHAIANQWMPGAQILVARHGKVVYNKSFGYHTYKTDFPVKNTDLYDLASLTKILATLPMVVKAYNDQKINMQSKLGDLVPVFKKTDKKDITLKDLLTHQSGLPAWLPFYKSTLDSTKHPDMTLYRLQYSPEFPTQVSENLFLRKGYTQVMLEEIAQTKLAKKIEYKYSDLGFISLKEYIESAYHQPLYQLVQTKFYTRIGANRLTYLPLRKFDINEIPPTEEDNYYRYTTVQGYVHDMGAAMQGGVAGHAGLFGTALDVAKMMQLYLNEGEYGEERFFSKATFEAFNACVYCAKGNRRGIGFDKPQQQGKPGPTCGCASLTSFGHTGFTGTMTWADPEHDLVYVFLSNRTYPDSNVNRLSKENVRENIQQVIYESIIH</sequence>
<evidence type="ECO:0000313" key="8">
    <source>
        <dbReference type="EMBL" id="STZ26614.1"/>
    </source>
</evidence>
<organism evidence="8 9">
    <name type="scientific">Myroides odoratus</name>
    <name type="common">Flavobacterium odoratum</name>
    <dbReference type="NCBI Taxonomy" id="256"/>
    <lineage>
        <taxon>Bacteria</taxon>
        <taxon>Pseudomonadati</taxon>
        <taxon>Bacteroidota</taxon>
        <taxon>Flavobacteriia</taxon>
        <taxon>Flavobacteriales</taxon>
        <taxon>Flavobacteriaceae</taxon>
        <taxon>Myroides</taxon>
    </lineage>
</organism>
<evidence type="ECO:0000256" key="3">
    <source>
        <dbReference type="ARBA" id="ARBA00012663"/>
    </source>
</evidence>
<proteinExistence type="inferred from homology"/>
<evidence type="ECO:0000256" key="4">
    <source>
        <dbReference type="ARBA" id="ARBA00022801"/>
    </source>
</evidence>
<dbReference type="InterPro" id="IPR050226">
    <property type="entry name" value="NagZ_Beta-hexosaminidase"/>
</dbReference>
<dbReference type="EMBL" id="UGQL01000001">
    <property type="protein sequence ID" value="STZ26614.1"/>
    <property type="molecule type" value="Genomic_DNA"/>
</dbReference>
<feature type="domain" description="Beta-lactamase-related" evidence="6">
    <location>
        <begin position="583"/>
        <end position="941"/>
    </location>
</feature>
<reference evidence="8 9" key="1">
    <citation type="submission" date="2018-06" db="EMBL/GenBank/DDBJ databases">
        <authorList>
            <consortium name="Pathogen Informatics"/>
            <person name="Doyle S."/>
        </authorList>
    </citation>
    <scope>NUCLEOTIDE SEQUENCE [LARGE SCALE GENOMIC DNA]</scope>
    <source>
        <strain evidence="8 9">NCTC11179</strain>
    </source>
</reference>
<dbReference type="InterPro" id="IPR036881">
    <property type="entry name" value="Glyco_hydro_3_C_sf"/>
</dbReference>